<evidence type="ECO:0000313" key="1">
    <source>
        <dbReference type="EMBL" id="KAF2632229.1"/>
    </source>
</evidence>
<sequence>MMASATRVAFAERSLLQDHNRFLSKINGEVKARRSTKSLVLGVAKVMSYNELEEEEAAASKEKHGQDEQLSVTADLVDEGAIPPYAILSHTWGADEEEVTFEDLTRNAGKEKPGYRKIQLCGEQAKRDDLQYFWVDTCCINKAHKAEHSLAIRSMFRWYRNAARCYVYLSDVRLWDSDVRESRWFTRGWTLQELLAPGLVEFFSREWQKLGDRLSLKCQIHDITTIPHEVLEGAPLSQSSVDERFRWRQNRHTKLREDAAYSLSGIFDVDMAPVYGEGTEEAFRRLRDEIRKQEECLRDLRPTDPRDDKKRIEDTKGGLLEGSYRWVLDNSSFHQWHNDPQSQLLWIKGDPGKGKTMLLCGIINKLQRTLTSTASVSYFFCQATDSRINSATAVLRGLLYLLVSQQPALTTHVRKRYDQAGKSMFEDANAWVVATEIFAGVLQDPNLGATYIIIDALDECVTDLPKLLHFVAKQSSASSRVKWIAGHKVRLSLELNAESVSAAVSVFIQYKVSHLAQQKKYDTQTQKAVFEHLTSNADDTFLWVALVCQDLEKTAKRNVLKKLTSFPPGLDSLYEQTMQQIGASDDAELCKQVLASISLVYRPITLAELVTLTELLEDVADEAEVREIIGLCGSFLSLRQHTVYFVHQSAREFLFAKASDEIFPHGTGAAHGVIFSRSLATLSRTLYRDMYSLEAPGFSIDDVEPPTPDPLAASRYPCIYWIDHLCDSKPRSWENDVKDLQVTGIVGEFIRKKYLYWLEGLSLCGSTAKGIVSMARLCALAQGPDELTKLFQDARRFIMYHKRSIESYPLQSYASALLFSPTGSVIRSLFRHEEPKGITVKPAMSSSWSACLQTLEGHSSSVRFVAFSHDSTKLASASYDKTVRLWDVTSNECLQTFTGHSDYVCSVAFSHDSTKLASASMDNTVRLWDVTGNECLQIFTGHSSCVYSVAFSHDSTKLASASQDNTSRLLCGLLARLD</sequence>
<evidence type="ECO:0000313" key="2">
    <source>
        <dbReference type="Proteomes" id="UP000799754"/>
    </source>
</evidence>
<accession>A0ACB6SG38</accession>
<keyword evidence="2" id="KW-1185">Reference proteome</keyword>
<name>A0ACB6SG38_9PLEO</name>
<reference evidence="1" key="1">
    <citation type="journal article" date="2020" name="Stud. Mycol.">
        <title>101 Dothideomycetes genomes: a test case for predicting lifestyles and emergence of pathogens.</title>
        <authorList>
            <person name="Haridas S."/>
            <person name="Albert R."/>
            <person name="Binder M."/>
            <person name="Bloem J."/>
            <person name="Labutti K."/>
            <person name="Salamov A."/>
            <person name="Andreopoulos B."/>
            <person name="Baker S."/>
            <person name="Barry K."/>
            <person name="Bills G."/>
            <person name="Bluhm B."/>
            <person name="Cannon C."/>
            <person name="Castanera R."/>
            <person name="Culley D."/>
            <person name="Daum C."/>
            <person name="Ezra D."/>
            <person name="Gonzalez J."/>
            <person name="Henrissat B."/>
            <person name="Kuo A."/>
            <person name="Liang C."/>
            <person name="Lipzen A."/>
            <person name="Lutzoni F."/>
            <person name="Magnuson J."/>
            <person name="Mondo S."/>
            <person name="Nolan M."/>
            <person name="Ohm R."/>
            <person name="Pangilinan J."/>
            <person name="Park H.-J."/>
            <person name="Ramirez L."/>
            <person name="Alfaro M."/>
            <person name="Sun H."/>
            <person name="Tritt A."/>
            <person name="Yoshinaga Y."/>
            <person name="Zwiers L.-H."/>
            <person name="Turgeon B."/>
            <person name="Goodwin S."/>
            <person name="Spatafora J."/>
            <person name="Crous P."/>
            <person name="Grigoriev I."/>
        </authorList>
    </citation>
    <scope>NUCLEOTIDE SEQUENCE</scope>
    <source>
        <strain evidence="1">CBS 525.71</strain>
    </source>
</reference>
<dbReference type="Proteomes" id="UP000799754">
    <property type="component" value="Unassembled WGS sequence"/>
</dbReference>
<organism evidence="1 2">
    <name type="scientific">Macroventuria anomochaeta</name>
    <dbReference type="NCBI Taxonomy" id="301207"/>
    <lineage>
        <taxon>Eukaryota</taxon>
        <taxon>Fungi</taxon>
        <taxon>Dikarya</taxon>
        <taxon>Ascomycota</taxon>
        <taxon>Pezizomycotina</taxon>
        <taxon>Dothideomycetes</taxon>
        <taxon>Pleosporomycetidae</taxon>
        <taxon>Pleosporales</taxon>
        <taxon>Pleosporineae</taxon>
        <taxon>Didymellaceae</taxon>
        <taxon>Macroventuria</taxon>
    </lineage>
</organism>
<protein>
    <submittedName>
        <fullName evidence="1">Beta transducin-like protein-like protein HET-E4s</fullName>
    </submittedName>
</protein>
<proteinExistence type="predicted"/>
<gene>
    <name evidence="1" type="ORF">BU25DRAFT_436985</name>
</gene>
<comment type="caution">
    <text evidence="1">The sequence shown here is derived from an EMBL/GenBank/DDBJ whole genome shotgun (WGS) entry which is preliminary data.</text>
</comment>
<dbReference type="EMBL" id="MU006703">
    <property type="protein sequence ID" value="KAF2632229.1"/>
    <property type="molecule type" value="Genomic_DNA"/>
</dbReference>